<dbReference type="RefSeq" id="WP_007139842.1">
    <property type="nucleotide sequence ID" value="NZ_AOLZ01000002.1"/>
</dbReference>
<gene>
    <name evidence="7" type="ORF">C445_00395</name>
    <name evidence="6" type="ORF">CHINAEXTREME_06235</name>
</gene>
<accession>M0M106</accession>
<dbReference type="Proteomes" id="UP000011555">
    <property type="component" value="Unassembled WGS sequence"/>
</dbReference>
<dbReference type="EMBL" id="CP019285">
    <property type="protein sequence ID" value="APW97391.1"/>
    <property type="molecule type" value="Genomic_DNA"/>
</dbReference>
<dbReference type="PANTHER" id="PTHR35903:SF1">
    <property type="entry name" value="FLAGELLIN B1"/>
    <property type="match status" value="1"/>
</dbReference>
<evidence type="ECO:0000313" key="8">
    <source>
        <dbReference type="Proteomes" id="UP000011555"/>
    </source>
</evidence>
<evidence type="ECO:0000256" key="5">
    <source>
        <dbReference type="SAM" id="Phobius"/>
    </source>
</evidence>
<dbReference type="GO" id="GO:0097588">
    <property type="term" value="P:archaeal or bacterial-type flagellum-dependent cell motility"/>
    <property type="evidence" value="ECO:0007669"/>
    <property type="project" value="InterPro"/>
</dbReference>
<keyword evidence="7" id="KW-0969">Cilium</keyword>
<sequence length="462" mass="48076">MFERVTDEEERGQVGIGTLIVFIAMVLVAAIAAGVLINTAGLLQTQAEATGEESTSQVSDRLEIVSQSGSVSPTSLDVDFDGSDATGEVGFTLEVGGSSDVVAEEKVTISVATAAGADFEDTKTVELPAAGETKEYTLTNLPAGETFDITVDGDNFHAQTFSATDGDAVGDNLVVIDSDIVDETLSDQETLVFVSVPQSEIPEETAEENLKVRLTDQNRKQGEFIGTGYGLTTSETVEDINGINSGDANTEDFSINGDDGFLSAAATGTDPIEIDTEGVNIVAFDLGDLTETNTDGTGDGAGQYNVEIIGLHDGSGNPITTSFTVPTDSGAAVGVDATGGVAGNIENRVSEIQFVTATAPGSNAIDLEQTTVQFIGEQGADTVAIDKGENVVNIQGVSDGVLTDSTDRAEVTFRVVSEIGDYTRLEEGERLSAIFTTDSGATTETELRVPTTITNEDESVRL</sequence>
<evidence type="ECO:0000256" key="1">
    <source>
        <dbReference type="ARBA" id="ARBA00004618"/>
    </source>
</evidence>
<feature type="transmembrane region" description="Helical" evidence="5">
    <location>
        <begin position="12"/>
        <end position="37"/>
    </location>
</feature>
<protein>
    <recommendedName>
        <fullName evidence="4">Flagellin</fullName>
    </recommendedName>
</protein>
<dbReference type="PANTHER" id="PTHR35903">
    <property type="entry name" value="FLAGELLIN B1"/>
    <property type="match status" value="1"/>
</dbReference>
<dbReference type="GO" id="GO:0097589">
    <property type="term" value="C:archaeal-type flagellum"/>
    <property type="evidence" value="ECO:0007669"/>
    <property type="project" value="UniProtKB-SubCell"/>
</dbReference>
<dbReference type="GO" id="GO:0005198">
    <property type="term" value="F:structural molecule activity"/>
    <property type="evidence" value="ECO:0007669"/>
    <property type="project" value="InterPro"/>
</dbReference>
<evidence type="ECO:0000313" key="6">
    <source>
        <dbReference type="EMBL" id="APW97391.1"/>
    </source>
</evidence>
<keyword evidence="7" id="KW-0282">Flagellum</keyword>
<evidence type="ECO:0000313" key="7">
    <source>
        <dbReference type="EMBL" id="EMA38314.1"/>
    </source>
</evidence>
<evidence type="ECO:0000256" key="2">
    <source>
        <dbReference type="ARBA" id="ARBA00010256"/>
    </source>
</evidence>
<keyword evidence="5" id="KW-1133">Transmembrane helix</keyword>
<dbReference type="AlphaFoldDB" id="M0M106"/>
<proteinExistence type="inferred from homology"/>
<dbReference type="KEGG" id="hlc:CHINAEXTREME06235"/>
<evidence type="ECO:0000256" key="3">
    <source>
        <dbReference type="ARBA" id="ARBA00022440"/>
    </source>
</evidence>
<dbReference type="PATRIC" id="fig|358396.7.peg.83"/>
<dbReference type="InterPro" id="IPR002774">
    <property type="entry name" value="Flagellin_arc-type"/>
</dbReference>
<keyword evidence="5" id="KW-0472">Membrane</keyword>
<keyword evidence="8" id="KW-1185">Reference proteome</keyword>
<comment type="function">
    <text evidence="4">Flagellin is the subunit protein which polymerizes to form the filaments of archaeal flagella.</text>
</comment>
<comment type="subcellular location">
    <subcellularLocation>
        <location evidence="1 4">Archaeal flagellum</location>
    </subcellularLocation>
</comment>
<evidence type="ECO:0000256" key="4">
    <source>
        <dbReference type="RuleBase" id="RU361282"/>
    </source>
</evidence>
<organism evidence="7 8">
    <name type="scientific">Natronobacterium lacisalsi AJ5</name>
    <dbReference type="NCBI Taxonomy" id="358396"/>
    <lineage>
        <taxon>Archaea</taxon>
        <taxon>Methanobacteriati</taxon>
        <taxon>Methanobacteriota</taxon>
        <taxon>Stenosarchaea group</taxon>
        <taxon>Halobacteria</taxon>
        <taxon>Halobacteriales</taxon>
        <taxon>Natrialbaceae</taxon>
        <taxon>Natronobacterium</taxon>
    </lineage>
</organism>
<dbReference type="GeneID" id="30920705"/>
<dbReference type="Pfam" id="PF01917">
    <property type="entry name" value="Flagellin_arch-type"/>
    <property type="match status" value="1"/>
</dbReference>
<name>M0M106_NATLA</name>
<dbReference type="NCBIfam" id="TIGR02537">
    <property type="entry name" value="arch_flag_Nterm"/>
    <property type="match status" value="1"/>
</dbReference>
<reference evidence="7 8" key="2">
    <citation type="journal article" date="2014" name="PLoS Genet.">
        <title>Phylogenetically driven sequencing of extremely halophilic archaea reveals strategies for static and dynamic osmo-response.</title>
        <authorList>
            <person name="Becker E.A."/>
            <person name="Seitzer P.M."/>
            <person name="Tritt A."/>
            <person name="Larsen D."/>
            <person name="Krusor M."/>
            <person name="Yao A.I."/>
            <person name="Wu D."/>
            <person name="Madern D."/>
            <person name="Eisen J.A."/>
            <person name="Darling A.E."/>
            <person name="Facciotti M.T."/>
        </authorList>
    </citation>
    <scope>NUCLEOTIDE SEQUENCE [LARGE SCALE GENOMIC DNA]</scope>
    <source>
        <strain evidence="7 8">AJ5</strain>
    </source>
</reference>
<reference evidence="6" key="3">
    <citation type="submission" date="2017-01" db="EMBL/GenBank/DDBJ databases">
        <authorList>
            <person name="Mah S.A."/>
            <person name="Swanson W.J."/>
            <person name="Moy G.W."/>
            <person name="Vacquier V.D."/>
        </authorList>
    </citation>
    <scope>NUCLEOTIDE SEQUENCE</scope>
    <source>
        <strain evidence="6">AJ5</strain>
    </source>
</reference>
<keyword evidence="5" id="KW-0812">Transmembrane</keyword>
<dbReference type="Proteomes" id="UP000186547">
    <property type="component" value="Chromosome"/>
</dbReference>
<evidence type="ECO:0000313" key="9">
    <source>
        <dbReference type="Proteomes" id="UP000186547"/>
    </source>
</evidence>
<dbReference type="EMBL" id="AOLZ01000002">
    <property type="protein sequence ID" value="EMA38314.1"/>
    <property type="molecule type" value="Genomic_DNA"/>
</dbReference>
<keyword evidence="3 4" id="KW-0974">Archaeal flagellum</keyword>
<dbReference type="eggNOG" id="arCOG01829">
    <property type="taxonomic scope" value="Archaea"/>
</dbReference>
<keyword evidence="7" id="KW-0966">Cell projection</keyword>
<comment type="similarity">
    <text evidence="2 4">Belongs to the archaeal flagellin family.</text>
</comment>
<dbReference type="InterPro" id="IPR013373">
    <property type="entry name" value="Flagellin/pilin_N_arc"/>
</dbReference>
<reference evidence="6 9" key="1">
    <citation type="journal article" date="2011" name="J. Bacteriol.">
        <title>Genome sequence of Halobiforma lacisalsi AJ5, an extremely halophilic archaeon which harbors a bop gene.</title>
        <authorList>
            <person name="Jiang X."/>
            <person name="Wang S."/>
            <person name="Cheng H."/>
            <person name="Huo Y."/>
            <person name="Zhang X."/>
            <person name="Zhu X."/>
            <person name="Han X."/>
            <person name="Ni P."/>
            <person name="Wu M."/>
        </authorList>
    </citation>
    <scope>NUCLEOTIDE SEQUENCE [LARGE SCALE GENOMIC DNA]</scope>
    <source>
        <strain evidence="6 9">AJ5</strain>
    </source>
</reference>
<dbReference type="STRING" id="358396.CHINAEXTREME_06235"/>